<feature type="signal peptide" evidence="2">
    <location>
        <begin position="1"/>
        <end position="21"/>
    </location>
</feature>
<dbReference type="InterPro" id="IPR052055">
    <property type="entry name" value="Hepadnavirus_pol/RT"/>
</dbReference>
<keyword evidence="2" id="KW-0732">Signal</keyword>
<feature type="region of interest" description="Disordered" evidence="1">
    <location>
        <begin position="211"/>
        <end position="261"/>
    </location>
</feature>
<feature type="compositionally biased region" description="Pro residues" evidence="1">
    <location>
        <begin position="154"/>
        <end position="167"/>
    </location>
</feature>
<reference evidence="3" key="1">
    <citation type="submission" date="2021-05" db="EMBL/GenBank/DDBJ databases">
        <authorList>
            <person name="Alioto T."/>
            <person name="Alioto T."/>
            <person name="Gomez Garrido J."/>
        </authorList>
    </citation>
    <scope>NUCLEOTIDE SEQUENCE</scope>
</reference>
<sequence length="688" mass="76628">MTFCLWFQMITLGSLFDRVAPDPGLERVKRVIAASLPAGWRDWTVGRQALENSVDVGHKARFAIPSVQLFQALAPSALQISERHYKKMKCVLLSWPLGKALVFSPSSISIHLRGSKQAHDAFMRKLDSIWPSILSRGELNQVLASIRQREALEPPSPDYEPLSPPRVNPSSESLQSQISALRNTVSSLVAALRPQPLASAAATHASYVDTHNDVDTQYQDSEKDSDDTLSSSEEEEEEVNAERFSAPRQVPSDPWGKGSALPQPCSAPGSFFSPLTSEKDPDVLDPSPVLAAQAIQCQRLGGPGWNRVRYLEAEKRLKRTGVFQPLEMNQRFASPPSDFLLRKQERLLGSITHGLLAQRQAFQKCRESIVSSCPAAAPLIDKFFLEESSEFRQESDALLQFACGKRAEILADRRKAVEPKGSESRRRLRQIPPSSSHLYDEDQLAKWSSVEPAQPRPQKRPAPDANLGSPFQAAKKQRFVSFSANFNFSAPKIFQNVRSKVLRESLPRKECVQGVKSPPSDFDMLGYGGPKGGQLKNFVDQWKMLGAPPQLIPLLQGYSIPFSKEPPFQRLVPPFSRLAITPPSPPMDGEILSLLESGMIVPSREKSGFISPMFLVTKPDGSQRPVFNLKGLNTFLSLKKFRLISHLKVPSFLQRGDFLTKLDLSQAYSHVPIVPRHQRFLSFSHTLL</sequence>
<accession>A0A8D8R5H9</accession>
<dbReference type="InterPro" id="IPR043128">
    <property type="entry name" value="Rev_trsase/Diguanyl_cyclase"/>
</dbReference>
<dbReference type="GO" id="GO:0071897">
    <property type="term" value="P:DNA biosynthetic process"/>
    <property type="evidence" value="ECO:0007669"/>
    <property type="project" value="UniProtKB-ARBA"/>
</dbReference>
<organism evidence="3">
    <name type="scientific">Cacopsylla melanoneura</name>
    <dbReference type="NCBI Taxonomy" id="428564"/>
    <lineage>
        <taxon>Eukaryota</taxon>
        <taxon>Metazoa</taxon>
        <taxon>Ecdysozoa</taxon>
        <taxon>Arthropoda</taxon>
        <taxon>Hexapoda</taxon>
        <taxon>Insecta</taxon>
        <taxon>Pterygota</taxon>
        <taxon>Neoptera</taxon>
        <taxon>Paraneoptera</taxon>
        <taxon>Hemiptera</taxon>
        <taxon>Sternorrhyncha</taxon>
        <taxon>Psylloidea</taxon>
        <taxon>Psyllidae</taxon>
        <taxon>Psyllinae</taxon>
        <taxon>Cacopsylla</taxon>
    </lineage>
</organism>
<protein>
    <recommendedName>
        <fullName evidence="4">Reverse transcriptase domain-containing protein</fullName>
    </recommendedName>
</protein>
<evidence type="ECO:0000256" key="2">
    <source>
        <dbReference type="SAM" id="SignalP"/>
    </source>
</evidence>
<evidence type="ECO:0008006" key="4">
    <source>
        <dbReference type="Google" id="ProtNLM"/>
    </source>
</evidence>
<feature type="compositionally biased region" description="Polar residues" evidence="1">
    <location>
        <begin position="168"/>
        <end position="178"/>
    </location>
</feature>
<dbReference type="AlphaFoldDB" id="A0A8D8R5H9"/>
<feature type="compositionally biased region" description="Basic and acidic residues" evidence="1">
    <location>
        <begin position="414"/>
        <end position="425"/>
    </location>
</feature>
<feature type="region of interest" description="Disordered" evidence="1">
    <location>
        <begin position="151"/>
        <end position="178"/>
    </location>
</feature>
<dbReference type="PANTHER" id="PTHR33050:SF7">
    <property type="entry name" value="RIBONUCLEASE H"/>
    <property type="match status" value="1"/>
</dbReference>
<dbReference type="EMBL" id="HBUF01127692">
    <property type="protein sequence ID" value="CAG6643552.1"/>
    <property type="molecule type" value="Transcribed_RNA"/>
</dbReference>
<dbReference type="Gene3D" id="3.30.70.270">
    <property type="match status" value="1"/>
</dbReference>
<feature type="chain" id="PRO_5034619323" description="Reverse transcriptase domain-containing protein" evidence="2">
    <location>
        <begin position="22"/>
        <end position="688"/>
    </location>
</feature>
<evidence type="ECO:0000313" key="3">
    <source>
        <dbReference type="EMBL" id="CAG6643552.1"/>
    </source>
</evidence>
<dbReference type="InterPro" id="IPR043502">
    <property type="entry name" value="DNA/RNA_pol_sf"/>
</dbReference>
<dbReference type="PANTHER" id="PTHR33050">
    <property type="entry name" value="REVERSE TRANSCRIPTASE DOMAIN-CONTAINING PROTEIN"/>
    <property type="match status" value="1"/>
</dbReference>
<dbReference type="SUPFAM" id="SSF56672">
    <property type="entry name" value="DNA/RNA polymerases"/>
    <property type="match status" value="1"/>
</dbReference>
<name>A0A8D8R5H9_9HEMI</name>
<feature type="region of interest" description="Disordered" evidence="1">
    <location>
        <begin position="414"/>
        <end position="469"/>
    </location>
</feature>
<feature type="compositionally biased region" description="Acidic residues" evidence="1">
    <location>
        <begin position="223"/>
        <end position="239"/>
    </location>
</feature>
<evidence type="ECO:0000256" key="1">
    <source>
        <dbReference type="SAM" id="MobiDB-lite"/>
    </source>
</evidence>
<proteinExistence type="predicted"/>
<dbReference type="Gene3D" id="3.10.10.10">
    <property type="entry name" value="HIV Type 1 Reverse Transcriptase, subunit A, domain 1"/>
    <property type="match status" value="1"/>
</dbReference>